<dbReference type="AlphaFoldDB" id="A0A319EHD1"/>
<gene>
    <name evidence="3" type="ORF">BO78DRAFT_338299</name>
</gene>
<dbReference type="SUPFAM" id="SSF51735">
    <property type="entry name" value="NAD(P)-binding Rossmann-fold domains"/>
    <property type="match status" value="1"/>
</dbReference>
<evidence type="ECO:0000313" key="3">
    <source>
        <dbReference type="EMBL" id="PYI08871.1"/>
    </source>
</evidence>
<dbReference type="InterPro" id="IPR036291">
    <property type="entry name" value="NAD(P)-bd_dom_sf"/>
</dbReference>
<dbReference type="STRING" id="1448318.A0A319EHD1"/>
<name>A0A319EHD1_ASPSB</name>
<keyword evidence="4" id="KW-1185">Reference proteome</keyword>
<reference evidence="3 4" key="1">
    <citation type="submission" date="2018-02" db="EMBL/GenBank/DDBJ databases">
        <title>The genomes of Aspergillus section Nigri reveals drivers in fungal speciation.</title>
        <authorList>
            <consortium name="DOE Joint Genome Institute"/>
            <person name="Vesth T.C."/>
            <person name="Nybo J."/>
            <person name="Theobald S."/>
            <person name="Brandl J."/>
            <person name="Frisvad J.C."/>
            <person name="Nielsen K.F."/>
            <person name="Lyhne E.K."/>
            <person name="Kogle M.E."/>
            <person name="Kuo A."/>
            <person name="Riley R."/>
            <person name="Clum A."/>
            <person name="Nolan M."/>
            <person name="Lipzen A."/>
            <person name="Salamov A."/>
            <person name="Henrissat B."/>
            <person name="Wiebenga A."/>
            <person name="De vries R.P."/>
            <person name="Grigoriev I.V."/>
            <person name="Mortensen U.H."/>
            <person name="Andersen M.R."/>
            <person name="Baker S.E."/>
        </authorList>
    </citation>
    <scope>NUCLEOTIDE SEQUENCE [LARGE SCALE GENOMIC DNA]</scope>
    <source>
        <strain evidence="3 4">CBS 121057</strain>
    </source>
</reference>
<dbReference type="Proteomes" id="UP000248423">
    <property type="component" value="Unassembled WGS sequence"/>
</dbReference>
<feature type="compositionally biased region" description="Polar residues" evidence="1">
    <location>
        <begin position="145"/>
        <end position="154"/>
    </location>
</feature>
<dbReference type="InterPro" id="IPR001509">
    <property type="entry name" value="Epimerase_deHydtase"/>
</dbReference>
<dbReference type="PANTHER" id="PTHR48079">
    <property type="entry name" value="PROTEIN YEEZ"/>
    <property type="match status" value="1"/>
</dbReference>
<dbReference type="Gene3D" id="3.40.50.720">
    <property type="entry name" value="NAD(P)-binding Rossmann-like Domain"/>
    <property type="match status" value="1"/>
</dbReference>
<dbReference type="VEuPathDB" id="FungiDB:BO78DRAFT_338299"/>
<feature type="non-terminal residue" evidence="3">
    <location>
        <position position="331"/>
    </location>
</feature>
<evidence type="ECO:0000313" key="4">
    <source>
        <dbReference type="Proteomes" id="UP000248423"/>
    </source>
</evidence>
<dbReference type="PANTHER" id="PTHR48079:SF5">
    <property type="entry name" value="DEPENDENT EPIMERASE_DEHYDRATASE, PUTATIVE (AFU_ORTHOLOGUE AFUA_7G00180)-RELATED"/>
    <property type="match status" value="1"/>
</dbReference>
<dbReference type="EMBL" id="KZ826331">
    <property type="protein sequence ID" value="PYI08871.1"/>
    <property type="molecule type" value="Genomic_DNA"/>
</dbReference>
<feature type="region of interest" description="Disordered" evidence="1">
    <location>
        <begin position="133"/>
        <end position="154"/>
    </location>
</feature>
<dbReference type="GO" id="GO:0004029">
    <property type="term" value="F:aldehyde dehydrogenase (NAD+) activity"/>
    <property type="evidence" value="ECO:0007669"/>
    <property type="project" value="TreeGrafter"/>
</dbReference>
<dbReference type="GO" id="GO:0005737">
    <property type="term" value="C:cytoplasm"/>
    <property type="evidence" value="ECO:0007669"/>
    <property type="project" value="TreeGrafter"/>
</dbReference>
<feature type="domain" description="NAD-dependent epimerase/dehydratase" evidence="2">
    <location>
        <begin position="10"/>
        <end position="246"/>
    </location>
</feature>
<dbReference type="InterPro" id="IPR051783">
    <property type="entry name" value="NAD(P)-dependent_oxidoreduct"/>
</dbReference>
<proteinExistence type="predicted"/>
<sequence>MTQPPKKTLFLTGGSGFLGRVLIPLALSPTHNYTIRALSRSATSDATLLSLGAIPIRGDLTSHTLLRSESHLADAVIHLATAYEFGKHATYDEVKDIDMEAIDAMMQGLSESHKRHEGEGKEKAFITTSGTLVVQSDPNGKETNETSPLDPNPINTRGEVETHVLSSNHPHSHRGIKPISIRLAPYVHGHGGSGIRRWMELAAAMNQVICVGDGGNRITAVHVEDAAEVYLLAVERGRGGEVYNAAAETGVTAREMFGAVAEIMDVGVGEMSVEEAEGKLGKVVTRFLSVENRASGEKARRELGWVVKGRGVLEEIREGSYREVVGEVKGE</sequence>
<accession>A0A319EHD1</accession>
<organism evidence="3 4">
    <name type="scientific">Aspergillus sclerotiicarbonarius (strain CBS 121057 / IBT 28362)</name>
    <dbReference type="NCBI Taxonomy" id="1448318"/>
    <lineage>
        <taxon>Eukaryota</taxon>
        <taxon>Fungi</taxon>
        <taxon>Dikarya</taxon>
        <taxon>Ascomycota</taxon>
        <taxon>Pezizomycotina</taxon>
        <taxon>Eurotiomycetes</taxon>
        <taxon>Eurotiomycetidae</taxon>
        <taxon>Eurotiales</taxon>
        <taxon>Aspergillaceae</taxon>
        <taxon>Aspergillus</taxon>
        <taxon>Aspergillus subgen. Circumdati</taxon>
    </lineage>
</organism>
<evidence type="ECO:0000259" key="2">
    <source>
        <dbReference type="Pfam" id="PF01370"/>
    </source>
</evidence>
<dbReference type="Pfam" id="PF01370">
    <property type="entry name" value="Epimerase"/>
    <property type="match status" value="1"/>
</dbReference>
<evidence type="ECO:0000256" key="1">
    <source>
        <dbReference type="SAM" id="MobiDB-lite"/>
    </source>
</evidence>
<protein>
    <submittedName>
        <fullName evidence="3">Oxidoreductase domain-containing protein</fullName>
    </submittedName>
</protein>
<dbReference type="OrthoDB" id="10262413at2759"/>